<accession>A0ABN1XFM9</accession>
<dbReference type="InterPro" id="IPR002645">
    <property type="entry name" value="STAS_dom"/>
</dbReference>
<evidence type="ECO:0000313" key="3">
    <source>
        <dbReference type="Proteomes" id="UP001501414"/>
    </source>
</evidence>
<dbReference type="Gene3D" id="3.30.750.24">
    <property type="entry name" value="STAS domain"/>
    <property type="match status" value="1"/>
</dbReference>
<evidence type="ECO:0000259" key="1">
    <source>
        <dbReference type="PROSITE" id="PS50801"/>
    </source>
</evidence>
<organism evidence="2 3">
    <name type="scientific">Pseudonocardia kongjuensis</name>
    <dbReference type="NCBI Taxonomy" id="102227"/>
    <lineage>
        <taxon>Bacteria</taxon>
        <taxon>Bacillati</taxon>
        <taxon>Actinomycetota</taxon>
        <taxon>Actinomycetes</taxon>
        <taxon>Pseudonocardiales</taxon>
        <taxon>Pseudonocardiaceae</taxon>
        <taxon>Pseudonocardia</taxon>
    </lineage>
</organism>
<dbReference type="PROSITE" id="PS50801">
    <property type="entry name" value="STAS"/>
    <property type="match status" value="1"/>
</dbReference>
<dbReference type="InterPro" id="IPR036513">
    <property type="entry name" value="STAS_dom_sf"/>
</dbReference>
<dbReference type="InterPro" id="IPR025847">
    <property type="entry name" value="MEDS_domain"/>
</dbReference>
<dbReference type="EMBL" id="BAAAJK010000001">
    <property type="protein sequence ID" value="GAA1379704.1"/>
    <property type="molecule type" value="Genomic_DNA"/>
</dbReference>
<name>A0ABN1XFM9_9PSEU</name>
<dbReference type="Pfam" id="PF14417">
    <property type="entry name" value="MEDS"/>
    <property type="match status" value="1"/>
</dbReference>
<proteinExistence type="predicted"/>
<dbReference type="SUPFAM" id="SSF52091">
    <property type="entry name" value="SpoIIaa-like"/>
    <property type="match status" value="1"/>
</dbReference>
<comment type="caution">
    <text evidence="2">The sequence shown here is derived from an EMBL/GenBank/DDBJ whole genome shotgun (WGS) entry which is preliminary data.</text>
</comment>
<feature type="domain" description="STAS" evidence="1">
    <location>
        <begin position="194"/>
        <end position="303"/>
    </location>
</feature>
<gene>
    <name evidence="2" type="ORF">GCM10009613_02770</name>
</gene>
<dbReference type="Proteomes" id="UP001501414">
    <property type="component" value="Unassembled WGS sequence"/>
</dbReference>
<keyword evidence="3" id="KW-1185">Reference proteome</keyword>
<reference evidence="2 3" key="1">
    <citation type="journal article" date="2019" name="Int. J. Syst. Evol. Microbiol.">
        <title>The Global Catalogue of Microorganisms (GCM) 10K type strain sequencing project: providing services to taxonomists for standard genome sequencing and annotation.</title>
        <authorList>
            <consortium name="The Broad Institute Genomics Platform"/>
            <consortium name="The Broad Institute Genome Sequencing Center for Infectious Disease"/>
            <person name="Wu L."/>
            <person name="Ma J."/>
        </authorList>
    </citation>
    <scope>NUCLEOTIDE SEQUENCE [LARGE SCALE GENOMIC DNA]</scope>
    <source>
        <strain evidence="2 3">JCM 11896</strain>
    </source>
</reference>
<protein>
    <recommendedName>
        <fullName evidence="1">STAS domain-containing protein</fullName>
    </recommendedName>
</protein>
<evidence type="ECO:0000313" key="2">
    <source>
        <dbReference type="EMBL" id="GAA1379704.1"/>
    </source>
</evidence>
<dbReference type="Pfam" id="PF01740">
    <property type="entry name" value="STAS"/>
    <property type="match status" value="1"/>
</dbReference>
<sequence>MWGDRVTGPDPSTHVLTVPVGDEQLCESVAAFLAGGLAAGERVAYFDDDTADAVLARLDDDGIDVTGPLRTGQFQLVPGEFTRAALLAPLDELDGLLEHTVRSAVDDGWAGLRFTGQMNHGLTRPGGHLLEEYDRTLARAVRGRPVHALCVYDHLRYPDDVIDVMRTLHRDEEQSSPLYDDSLLRITRTGPAHIRLAGQVDHGNRPQVRRAVERFLERVAHGDTDTDTVVADLASLRFCDVAAAVSVIHAADALPVTLRLRLDHVRPSVARLLDRCGAPFAGQLEVRVREPRALRVADAVALAGERPS</sequence>